<feature type="domain" description="PhoD-like phosphatase metallophosphatase" evidence="3">
    <location>
        <begin position="155"/>
        <end position="461"/>
    </location>
</feature>
<dbReference type="RefSeq" id="WP_377817217.1">
    <property type="nucleotide sequence ID" value="NZ_JBHSLU010000046.1"/>
</dbReference>
<feature type="chain" id="PRO_5047343172" evidence="2">
    <location>
        <begin position="31"/>
        <end position="586"/>
    </location>
</feature>
<proteinExistence type="predicted"/>
<feature type="signal peptide" evidence="2">
    <location>
        <begin position="1"/>
        <end position="30"/>
    </location>
</feature>
<name>A0ABW0P451_9HYPH</name>
<keyword evidence="2" id="KW-0732">Signal</keyword>
<evidence type="ECO:0000313" key="6">
    <source>
        <dbReference type="Proteomes" id="UP001596060"/>
    </source>
</evidence>
<dbReference type="InterPro" id="IPR006311">
    <property type="entry name" value="TAT_signal"/>
</dbReference>
<dbReference type="SUPFAM" id="SSF56300">
    <property type="entry name" value="Metallo-dependent phosphatases"/>
    <property type="match status" value="1"/>
</dbReference>
<dbReference type="PANTHER" id="PTHR43606:SF2">
    <property type="entry name" value="ALKALINE PHOSPHATASE FAMILY PROTEIN (AFU_ORTHOLOGUE AFUA_5G03860)"/>
    <property type="match status" value="1"/>
</dbReference>
<dbReference type="Pfam" id="PF09423">
    <property type="entry name" value="PhoD"/>
    <property type="match status" value="1"/>
</dbReference>
<feature type="domain" description="Phospholipase D N-terminal" evidence="4">
    <location>
        <begin position="46"/>
        <end position="142"/>
    </location>
</feature>
<gene>
    <name evidence="5" type="ORF">ACFPN9_15035</name>
</gene>
<comment type="caution">
    <text evidence="5">The sequence shown here is derived from an EMBL/GenBank/DDBJ whole genome shotgun (WGS) entry which is preliminary data.</text>
</comment>
<evidence type="ECO:0000256" key="1">
    <source>
        <dbReference type="SAM" id="MobiDB-lite"/>
    </source>
</evidence>
<feature type="region of interest" description="Disordered" evidence="1">
    <location>
        <begin position="508"/>
        <end position="540"/>
    </location>
</feature>
<dbReference type="InterPro" id="IPR038607">
    <property type="entry name" value="PhoD-like_sf"/>
</dbReference>
<evidence type="ECO:0000259" key="4">
    <source>
        <dbReference type="Pfam" id="PF16655"/>
    </source>
</evidence>
<dbReference type="Proteomes" id="UP001596060">
    <property type="component" value="Unassembled WGS sequence"/>
</dbReference>
<evidence type="ECO:0000313" key="5">
    <source>
        <dbReference type="EMBL" id="MFC5506569.1"/>
    </source>
</evidence>
<sequence length="586" mass="64565">MTARGTPSRRHLLTGLAASGLLLAAPPVLAQRLWTNPVFAADPFSLGVASGDPAEDGFVIWTKLAPEPLAEHGGMPMRGVEVSWEVAEDEGFTRVLQRGTGLARPELGHAVHVEVTGLQPDRFYAYRFTCGGVRSPIGRARTFPAAGAAVEAMRFGVVGCQRYEDGFFTAFRHAAEERFDFIYHYGDYIYEYRTIRPGDRPLTVARVMPGDPDEIYALSDYRRRYALYKLDPDLQAAHASAPWLVSFDDHEIDNNWAGAISEEAGVPPEIFALRRAAGFQAWYEHMPLRRSALPNGPAIQAYRRFRYGELARIDVLDTRQFRSDQPCGDGWQVGCAEALAPERTMLGPAQEAWLRDGFRLPPPRWTVLAQQVMMMRLDSAPEIGTARYHMDKWDGAAAARRRLFDALGEAGVVNTVVLTGDIHQNWAGELKADFDDAGSATVGVEFVATSISSGGDGAPMTRAGGSVCRRTRISAISTTSAAICATRSAGTAGRPIIACWTVSARKAPASRRPRASSSKRDGAACAPPERRARFRPRRRRQIDVTARHLWHSSRDTVRCAWGASPPCISTPITQDRLFFRHVEARL</sequence>
<dbReference type="InterPro" id="IPR032093">
    <property type="entry name" value="PhoD_N"/>
</dbReference>
<dbReference type="Gene3D" id="2.60.40.380">
    <property type="entry name" value="Purple acid phosphatase-like, N-terminal"/>
    <property type="match status" value="1"/>
</dbReference>
<dbReference type="InterPro" id="IPR029052">
    <property type="entry name" value="Metallo-depent_PP-like"/>
</dbReference>
<keyword evidence="6" id="KW-1185">Reference proteome</keyword>
<protein>
    <submittedName>
        <fullName evidence="5">Alkaline phosphatase D family protein</fullName>
    </submittedName>
</protein>
<dbReference type="Pfam" id="PF16655">
    <property type="entry name" value="PhoD_N"/>
    <property type="match status" value="1"/>
</dbReference>
<dbReference type="InterPro" id="IPR018946">
    <property type="entry name" value="PhoD-like_MPP"/>
</dbReference>
<dbReference type="Gene3D" id="3.60.21.70">
    <property type="entry name" value="PhoD-like phosphatase"/>
    <property type="match status" value="1"/>
</dbReference>
<dbReference type="InterPro" id="IPR052900">
    <property type="entry name" value="Phospholipid_Metab_Enz"/>
</dbReference>
<organism evidence="5 6">
    <name type="scientific">Bosea massiliensis</name>
    <dbReference type="NCBI Taxonomy" id="151419"/>
    <lineage>
        <taxon>Bacteria</taxon>
        <taxon>Pseudomonadati</taxon>
        <taxon>Pseudomonadota</taxon>
        <taxon>Alphaproteobacteria</taxon>
        <taxon>Hyphomicrobiales</taxon>
        <taxon>Boseaceae</taxon>
        <taxon>Bosea</taxon>
    </lineage>
</organism>
<evidence type="ECO:0000259" key="3">
    <source>
        <dbReference type="Pfam" id="PF09423"/>
    </source>
</evidence>
<dbReference type="EMBL" id="JBHSLU010000046">
    <property type="protein sequence ID" value="MFC5506569.1"/>
    <property type="molecule type" value="Genomic_DNA"/>
</dbReference>
<evidence type="ECO:0000256" key="2">
    <source>
        <dbReference type="SAM" id="SignalP"/>
    </source>
</evidence>
<reference evidence="6" key="1">
    <citation type="journal article" date="2019" name="Int. J. Syst. Evol. Microbiol.">
        <title>The Global Catalogue of Microorganisms (GCM) 10K type strain sequencing project: providing services to taxonomists for standard genome sequencing and annotation.</title>
        <authorList>
            <consortium name="The Broad Institute Genomics Platform"/>
            <consortium name="The Broad Institute Genome Sequencing Center for Infectious Disease"/>
            <person name="Wu L."/>
            <person name="Ma J."/>
        </authorList>
    </citation>
    <scope>NUCLEOTIDE SEQUENCE [LARGE SCALE GENOMIC DNA]</scope>
    <source>
        <strain evidence="6">CCUG 43117</strain>
    </source>
</reference>
<dbReference type="CDD" id="cd07389">
    <property type="entry name" value="MPP_PhoD"/>
    <property type="match status" value="1"/>
</dbReference>
<dbReference type="PANTHER" id="PTHR43606">
    <property type="entry name" value="PHOSPHATASE, PUTATIVE (AFU_ORTHOLOGUE AFUA_6G08710)-RELATED"/>
    <property type="match status" value="1"/>
</dbReference>
<accession>A0ABW0P451</accession>
<dbReference type="PROSITE" id="PS51318">
    <property type="entry name" value="TAT"/>
    <property type="match status" value="1"/>
</dbReference>